<reference evidence="6 7" key="1">
    <citation type="submission" date="2018-06" db="EMBL/GenBank/DDBJ databases">
        <title>ACT-28, a chromosomally-encoded AmpC with carbapenemase activity from Enterobacter kobei.</title>
        <authorList>
            <person name="Jousset A.B."/>
            <person name="Oueslati S."/>
            <person name="Bernabeu S."/>
            <person name="Takissian J."/>
            <person name="Creton E."/>
            <person name="Vogel A."/>
            <person name="Cotellon G."/>
            <person name="Bonnin R.A."/>
            <person name="Dortet L."/>
            <person name="Naas T."/>
        </authorList>
    </citation>
    <scope>NUCLEOTIDE SEQUENCE [LARGE SCALE GENOMIC DNA]</scope>
    <source>
        <strain evidence="6 7">149H6</strain>
    </source>
</reference>
<keyword evidence="4" id="KW-0680">Restriction system</keyword>
<dbReference type="Pfam" id="PF00145">
    <property type="entry name" value="DNA_methylase"/>
    <property type="match status" value="1"/>
</dbReference>
<sequence>MSQISHSVGIPLIVSDTIKAELGQVDVVIGGPPCQGFSSADRQK</sequence>
<protein>
    <recommendedName>
        <fullName evidence="8">DNA (cytosine-5-)-methyltransferase</fullName>
    </recommendedName>
</protein>
<evidence type="ECO:0000256" key="1">
    <source>
        <dbReference type="ARBA" id="ARBA00022603"/>
    </source>
</evidence>
<proteinExistence type="predicted"/>
<evidence type="ECO:0000313" key="7">
    <source>
        <dbReference type="Proteomes" id="UP000250603"/>
    </source>
</evidence>
<dbReference type="Proteomes" id="UP000250603">
    <property type="component" value="Unassembled WGS sequence"/>
</dbReference>
<evidence type="ECO:0000256" key="2">
    <source>
        <dbReference type="ARBA" id="ARBA00022679"/>
    </source>
</evidence>
<evidence type="ECO:0008006" key="8">
    <source>
        <dbReference type="Google" id="ProtNLM"/>
    </source>
</evidence>
<organism evidence="6 7">
    <name type="scientific">Enterobacter kobei</name>
    <dbReference type="NCBI Taxonomy" id="208224"/>
    <lineage>
        <taxon>Bacteria</taxon>
        <taxon>Pseudomonadati</taxon>
        <taxon>Pseudomonadota</taxon>
        <taxon>Gammaproteobacteria</taxon>
        <taxon>Enterobacterales</taxon>
        <taxon>Enterobacteriaceae</taxon>
        <taxon>Enterobacter</taxon>
        <taxon>Enterobacter cloacae complex</taxon>
    </lineage>
</organism>
<dbReference type="InterPro" id="IPR001525">
    <property type="entry name" value="C5_MeTfrase"/>
</dbReference>
<comment type="catalytic activity">
    <reaction evidence="5">
        <text>a 2'-deoxycytidine in DNA + S-adenosyl-L-methionine = a 5-methyl-2'-deoxycytidine in DNA + S-adenosyl-L-homocysteine + H(+)</text>
        <dbReference type="Rhea" id="RHEA:13681"/>
        <dbReference type="Rhea" id="RHEA-COMP:11369"/>
        <dbReference type="Rhea" id="RHEA-COMP:11370"/>
        <dbReference type="ChEBI" id="CHEBI:15378"/>
        <dbReference type="ChEBI" id="CHEBI:57856"/>
        <dbReference type="ChEBI" id="CHEBI:59789"/>
        <dbReference type="ChEBI" id="CHEBI:85452"/>
        <dbReference type="ChEBI" id="CHEBI:85454"/>
        <dbReference type="EC" id="2.1.1.37"/>
    </reaction>
</comment>
<dbReference type="InterPro" id="IPR018117">
    <property type="entry name" value="C5_DNA_meth_AS"/>
</dbReference>
<keyword evidence="7" id="KW-1185">Reference proteome</keyword>
<accession>A0ABX9EU35</accession>
<name>A0ABX9EU35_9ENTR</name>
<evidence type="ECO:0000313" key="6">
    <source>
        <dbReference type="EMBL" id="RAY18034.1"/>
    </source>
</evidence>
<evidence type="ECO:0000256" key="4">
    <source>
        <dbReference type="ARBA" id="ARBA00022747"/>
    </source>
</evidence>
<dbReference type="PROSITE" id="PS00094">
    <property type="entry name" value="C5_MTASE_1"/>
    <property type="match status" value="1"/>
</dbReference>
<feature type="non-terminal residue" evidence="6">
    <location>
        <position position="44"/>
    </location>
</feature>
<evidence type="ECO:0000256" key="5">
    <source>
        <dbReference type="ARBA" id="ARBA00047422"/>
    </source>
</evidence>
<comment type="caution">
    <text evidence="6">The sequence shown here is derived from an EMBL/GenBank/DDBJ whole genome shotgun (WGS) entry which is preliminary data.</text>
</comment>
<dbReference type="InterPro" id="IPR029063">
    <property type="entry name" value="SAM-dependent_MTases_sf"/>
</dbReference>
<dbReference type="EMBL" id="QMCK01000171">
    <property type="protein sequence ID" value="RAY18034.1"/>
    <property type="molecule type" value="Genomic_DNA"/>
</dbReference>
<gene>
    <name evidence="6" type="ORF">DP181_24805</name>
</gene>
<keyword evidence="2" id="KW-0808">Transferase</keyword>
<dbReference type="SUPFAM" id="SSF53335">
    <property type="entry name" value="S-adenosyl-L-methionine-dependent methyltransferases"/>
    <property type="match status" value="1"/>
</dbReference>
<keyword evidence="1" id="KW-0489">Methyltransferase</keyword>
<keyword evidence="3" id="KW-0949">S-adenosyl-L-methionine</keyword>
<evidence type="ECO:0000256" key="3">
    <source>
        <dbReference type="ARBA" id="ARBA00022691"/>
    </source>
</evidence>
<dbReference type="Gene3D" id="3.40.50.150">
    <property type="entry name" value="Vaccinia Virus protein VP39"/>
    <property type="match status" value="1"/>
</dbReference>